<evidence type="ECO:0000313" key="4">
    <source>
        <dbReference type="EMBL" id="KAK1315913.1"/>
    </source>
</evidence>
<evidence type="ECO:0000313" key="5">
    <source>
        <dbReference type="Proteomes" id="UP001180020"/>
    </source>
</evidence>
<dbReference type="EMBL" id="JAUJYO010000005">
    <property type="protein sequence ID" value="KAK1315913.1"/>
    <property type="molecule type" value="Genomic_DNA"/>
</dbReference>
<name>A0AAV9EQD4_ACOCL</name>
<evidence type="ECO:0000256" key="2">
    <source>
        <dbReference type="ARBA" id="ARBA00022840"/>
    </source>
</evidence>
<keyword evidence="1" id="KW-0547">Nucleotide-binding</keyword>
<reference evidence="4" key="1">
    <citation type="journal article" date="2023" name="Nat. Commun.">
        <title>Diploid and tetraploid genomes of Acorus and the evolution of monocots.</title>
        <authorList>
            <person name="Ma L."/>
            <person name="Liu K.W."/>
            <person name="Li Z."/>
            <person name="Hsiao Y.Y."/>
            <person name="Qi Y."/>
            <person name="Fu T."/>
            <person name="Tang G.D."/>
            <person name="Zhang D."/>
            <person name="Sun W.H."/>
            <person name="Liu D.K."/>
            <person name="Li Y."/>
            <person name="Chen G.Z."/>
            <person name="Liu X.D."/>
            <person name="Liao X.Y."/>
            <person name="Jiang Y.T."/>
            <person name="Yu X."/>
            <person name="Hao Y."/>
            <person name="Huang J."/>
            <person name="Zhao X.W."/>
            <person name="Ke S."/>
            <person name="Chen Y.Y."/>
            <person name="Wu W.L."/>
            <person name="Hsu J.L."/>
            <person name="Lin Y.F."/>
            <person name="Huang M.D."/>
            <person name="Li C.Y."/>
            <person name="Huang L."/>
            <person name="Wang Z.W."/>
            <person name="Zhao X."/>
            <person name="Zhong W.Y."/>
            <person name="Peng D.H."/>
            <person name="Ahmad S."/>
            <person name="Lan S."/>
            <person name="Zhang J.S."/>
            <person name="Tsai W.C."/>
            <person name="Van de Peer Y."/>
            <person name="Liu Z.J."/>
        </authorList>
    </citation>
    <scope>NUCLEOTIDE SEQUENCE</scope>
    <source>
        <strain evidence="4">CP</strain>
    </source>
</reference>
<dbReference type="PANTHER" id="PTHR27001:SF585">
    <property type="entry name" value="OS02G0648100 PROTEIN"/>
    <property type="match status" value="1"/>
</dbReference>
<dbReference type="Proteomes" id="UP001180020">
    <property type="component" value="Unassembled WGS sequence"/>
</dbReference>
<dbReference type="InterPro" id="IPR000719">
    <property type="entry name" value="Prot_kinase_dom"/>
</dbReference>
<protein>
    <recommendedName>
        <fullName evidence="3">Protein kinase domain-containing protein</fullName>
    </recommendedName>
</protein>
<keyword evidence="2" id="KW-0067">ATP-binding</keyword>
<sequence>MGVVERRFRWEEIKRLTSGFGSSSVISEGQFSTVYLARFPHDGSVGAIKIYRHNGRLSQAFQEELRIVRRLSHPNVVRFIGYCDEGEKGVLVFEHVPNGTLHDHLHNQSSHPTPLPWRLRTRIAYSVACALQHLHHRDVAHGCISSSHVLLDPRLEPKLCDFRSADATYARAVAHLHFVTGPIGYVDPHSYLCVGGVTPMSDVYSFGVLVLELLTGQEVEEEHEMMPATLAEEMVEDKEKAVAMVDGRLEGEFDSKEVLAMVLIVGKCLLMYPRERPSMMEILGLIETLVPSATVFE</sequence>
<evidence type="ECO:0000259" key="3">
    <source>
        <dbReference type="PROSITE" id="PS50011"/>
    </source>
</evidence>
<dbReference type="Gene3D" id="1.10.510.10">
    <property type="entry name" value="Transferase(Phosphotransferase) domain 1"/>
    <property type="match status" value="1"/>
</dbReference>
<accession>A0AAV9EQD4</accession>
<proteinExistence type="predicted"/>
<organism evidence="4 5">
    <name type="scientific">Acorus calamus</name>
    <name type="common">Sweet flag</name>
    <dbReference type="NCBI Taxonomy" id="4465"/>
    <lineage>
        <taxon>Eukaryota</taxon>
        <taxon>Viridiplantae</taxon>
        <taxon>Streptophyta</taxon>
        <taxon>Embryophyta</taxon>
        <taxon>Tracheophyta</taxon>
        <taxon>Spermatophyta</taxon>
        <taxon>Magnoliopsida</taxon>
        <taxon>Liliopsida</taxon>
        <taxon>Acoraceae</taxon>
        <taxon>Acorus</taxon>
    </lineage>
</organism>
<comment type="caution">
    <text evidence="4">The sequence shown here is derived from an EMBL/GenBank/DDBJ whole genome shotgun (WGS) entry which is preliminary data.</text>
</comment>
<dbReference type="AlphaFoldDB" id="A0AAV9EQD4"/>
<dbReference type="PROSITE" id="PS50011">
    <property type="entry name" value="PROTEIN_KINASE_DOM"/>
    <property type="match status" value="1"/>
</dbReference>
<dbReference type="SUPFAM" id="SSF56112">
    <property type="entry name" value="Protein kinase-like (PK-like)"/>
    <property type="match status" value="1"/>
</dbReference>
<feature type="domain" description="Protein kinase" evidence="3">
    <location>
        <begin position="20"/>
        <end position="290"/>
    </location>
</feature>
<gene>
    <name evidence="4" type="ORF">QJS10_CPA05g00113</name>
</gene>
<dbReference type="GO" id="GO:0004672">
    <property type="term" value="F:protein kinase activity"/>
    <property type="evidence" value="ECO:0007669"/>
    <property type="project" value="InterPro"/>
</dbReference>
<evidence type="ECO:0000256" key="1">
    <source>
        <dbReference type="ARBA" id="ARBA00022741"/>
    </source>
</evidence>
<dbReference type="PANTHER" id="PTHR27001">
    <property type="entry name" value="OS01G0253100 PROTEIN"/>
    <property type="match status" value="1"/>
</dbReference>
<dbReference type="InterPro" id="IPR011009">
    <property type="entry name" value="Kinase-like_dom_sf"/>
</dbReference>
<dbReference type="GO" id="GO:0005886">
    <property type="term" value="C:plasma membrane"/>
    <property type="evidence" value="ECO:0007669"/>
    <property type="project" value="TreeGrafter"/>
</dbReference>
<dbReference type="Pfam" id="PF00069">
    <property type="entry name" value="Pkinase"/>
    <property type="match status" value="1"/>
</dbReference>
<dbReference type="Gene3D" id="3.30.200.20">
    <property type="entry name" value="Phosphorylase Kinase, domain 1"/>
    <property type="match status" value="1"/>
</dbReference>
<reference evidence="4" key="2">
    <citation type="submission" date="2023-06" db="EMBL/GenBank/DDBJ databases">
        <authorList>
            <person name="Ma L."/>
            <person name="Liu K.-W."/>
            <person name="Li Z."/>
            <person name="Hsiao Y.-Y."/>
            <person name="Qi Y."/>
            <person name="Fu T."/>
            <person name="Tang G."/>
            <person name="Zhang D."/>
            <person name="Sun W.-H."/>
            <person name="Liu D.-K."/>
            <person name="Li Y."/>
            <person name="Chen G.-Z."/>
            <person name="Liu X.-D."/>
            <person name="Liao X.-Y."/>
            <person name="Jiang Y.-T."/>
            <person name="Yu X."/>
            <person name="Hao Y."/>
            <person name="Huang J."/>
            <person name="Zhao X.-W."/>
            <person name="Ke S."/>
            <person name="Chen Y.-Y."/>
            <person name="Wu W.-L."/>
            <person name="Hsu J.-L."/>
            <person name="Lin Y.-F."/>
            <person name="Huang M.-D."/>
            <person name="Li C.-Y."/>
            <person name="Huang L."/>
            <person name="Wang Z.-W."/>
            <person name="Zhao X."/>
            <person name="Zhong W.-Y."/>
            <person name="Peng D.-H."/>
            <person name="Ahmad S."/>
            <person name="Lan S."/>
            <person name="Zhang J.-S."/>
            <person name="Tsai W.-C."/>
            <person name="Van De Peer Y."/>
            <person name="Liu Z.-J."/>
        </authorList>
    </citation>
    <scope>NUCLEOTIDE SEQUENCE</scope>
    <source>
        <strain evidence="4">CP</strain>
        <tissue evidence="4">Leaves</tissue>
    </source>
</reference>
<dbReference type="GO" id="GO:0005524">
    <property type="term" value="F:ATP binding"/>
    <property type="evidence" value="ECO:0007669"/>
    <property type="project" value="UniProtKB-KW"/>
</dbReference>
<keyword evidence="5" id="KW-1185">Reference proteome</keyword>